<accession>A0ABW3PNL3</accession>
<reference evidence="2" key="1">
    <citation type="journal article" date="2019" name="Int. J. Syst. Evol. Microbiol.">
        <title>The Global Catalogue of Microorganisms (GCM) 10K type strain sequencing project: providing services to taxonomists for standard genome sequencing and annotation.</title>
        <authorList>
            <consortium name="The Broad Institute Genomics Platform"/>
            <consortium name="The Broad Institute Genome Sequencing Center for Infectious Disease"/>
            <person name="Wu L."/>
            <person name="Ma J."/>
        </authorList>
    </citation>
    <scope>NUCLEOTIDE SEQUENCE [LARGE SCALE GENOMIC DNA]</scope>
    <source>
        <strain evidence="2">CCUG 53519</strain>
    </source>
</reference>
<keyword evidence="2" id="KW-1185">Reference proteome</keyword>
<name>A0ABW3PNL3_9BACL</name>
<protein>
    <submittedName>
        <fullName evidence="1">Uncharacterized protein</fullName>
    </submittedName>
</protein>
<proteinExistence type="predicted"/>
<gene>
    <name evidence="1" type="ORF">ACFQ3J_06160</name>
</gene>
<dbReference type="EMBL" id="JBHTKX010000001">
    <property type="protein sequence ID" value="MFD1127758.1"/>
    <property type="molecule type" value="Genomic_DNA"/>
</dbReference>
<evidence type="ECO:0000313" key="2">
    <source>
        <dbReference type="Proteomes" id="UP001597169"/>
    </source>
</evidence>
<evidence type="ECO:0000313" key="1">
    <source>
        <dbReference type="EMBL" id="MFD1127758.1"/>
    </source>
</evidence>
<dbReference type="RefSeq" id="WP_280142850.1">
    <property type="nucleotide sequence ID" value="NZ_JBHTKX010000001.1"/>
</dbReference>
<sequence>MAANLKHSDFRIWMNGLILFSGLWEDRLDRFEEYMLDPKRKEQT</sequence>
<dbReference type="Proteomes" id="UP001597169">
    <property type="component" value="Unassembled WGS sequence"/>
</dbReference>
<comment type="caution">
    <text evidence="1">The sequence shown here is derived from an EMBL/GenBank/DDBJ whole genome shotgun (WGS) entry which is preliminary data.</text>
</comment>
<organism evidence="1 2">
    <name type="scientific">Paenibacillus provencensis</name>
    <dbReference type="NCBI Taxonomy" id="441151"/>
    <lineage>
        <taxon>Bacteria</taxon>
        <taxon>Bacillati</taxon>
        <taxon>Bacillota</taxon>
        <taxon>Bacilli</taxon>
        <taxon>Bacillales</taxon>
        <taxon>Paenibacillaceae</taxon>
        <taxon>Paenibacillus</taxon>
    </lineage>
</organism>